<organism evidence="3 4">
    <name type="scientific">Phocaeicola acetigenes</name>
    <dbReference type="NCBI Taxonomy" id="3016083"/>
    <lineage>
        <taxon>Bacteria</taxon>
        <taxon>Pseudomonadati</taxon>
        <taxon>Bacteroidota</taxon>
        <taxon>Bacteroidia</taxon>
        <taxon>Bacteroidales</taxon>
        <taxon>Bacteroidaceae</taxon>
        <taxon>Phocaeicola</taxon>
    </lineage>
</organism>
<name>A0ABT4PEQ5_9BACT</name>
<protein>
    <submittedName>
        <fullName evidence="3">Porin family protein</fullName>
    </submittedName>
</protein>
<evidence type="ECO:0000259" key="2">
    <source>
        <dbReference type="Pfam" id="PF13568"/>
    </source>
</evidence>
<proteinExistence type="predicted"/>
<gene>
    <name evidence="3" type="ORF">O6P32_02285</name>
</gene>
<dbReference type="EMBL" id="JAPZVM010000001">
    <property type="protein sequence ID" value="MCZ8371533.1"/>
    <property type="molecule type" value="Genomic_DNA"/>
</dbReference>
<reference evidence="3" key="1">
    <citation type="submission" date="2022-12" db="EMBL/GenBank/DDBJ databases">
        <title>Phocaeicola acetigenes sp. nov., isolated feces from a healthy human.</title>
        <authorList>
            <person name="Do H."/>
            <person name="Ha Y.B."/>
            <person name="Kim J.-S."/>
            <person name="Suh M.K."/>
            <person name="Kim H.S."/>
            <person name="Lee J.-S."/>
        </authorList>
    </citation>
    <scope>NUCLEOTIDE SEQUENCE</scope>
    <source>
        <strain evidence="3">KGMB11183</strain>
    </source>
</reference>
<keyword evidence="4" id="KW-1185">Reference proteome</keyword>
<accession>A0ABT4PEQ5</accession>
<feature type="chain" id="PRO_5046192804" evidence="1">
    <location>
        <begin position="24"/>
        <end position="233"/>
    </location>
</feature>
<keyword evidence="1" id="KW-0732">Signal</keyword>
<sequence length="233" mass="26182">MRKQFIIALIGLAGSLISLPLHAQLQDERSNFSIGVNGGVNLSSVSFDPSIPQKSMITPSFGVTARYISEKYFKMICGLQAELNFSQRGWTEKIEDESGDTYMRKMNYVEIPLLAHLAFGKDKGNGARFILNLGPQIGFLLSEKETYSTSWHPEMRPDRWGNEYGKKAEVKFDYGIVGGAGAEIRTGIGNFLIEARYYFGLSDFYHSTKKDPFSRSAHSYIGGRVTYLFDLKK</sequence>
<dbReference type="InterPro" id="IPR025665">
    <property type="entry name" value="Beta-barrel_OMP_2"/>
</dbReference>
<evidence type="ECO:0000256" key="1">
    <source>
        <dbReference type="SAM" id="SignalP"/>
    </source>
</evidence>
<dbReference type="Pfam" id="PF13568">
    <property type="entry name" value="OMP_b-brl_2"/>
    <property type="match status" value="1"/>
</dbReference>
<evidence type="ECO:0000313" key="3">
    <source>
        <dbReference type="EMBL" id="MCZ8371533.1"/>
    </source>
</evidence>
<feature type="domain" description="Outer membrane protein beta-barrel" evidence="2">
    <location>
        <begin position="24"/>
        <end position="204"/>
    </location>
</feature>
<comment type="caution">
    <text evidence="3">The sequence shown here is derived from an EMBL/GenBank/DDBJ whole genome shotgun (WGS) entry which is preliminary data.</text>
</comment>
<evidence type="ECO:0000313" key="4">
    <source>
        <dbReference type="Proteomes" id="UP001141933"/>
    </source>
</evidence>
<dbReference type="Proteomes" id="UP001141933">
    <property type="component" value="Unassembled WGS sequence"/>
</dbReference>
<feature type="signal peptide" evidence="1">
    <location>
        <begin position="1"/>
        <end position="23"/>
    </location>
</feature>
<dbReference type="RefSeq" id="WP_269876550.1">
    <property type="nucleotide sequence ID" value="NZ_JAPZVM010000001.1"/>
</dbReference>